<dbReference type="InterPro" id="IPR016040">
    <property type="entry name" value="NAD(P)-bd_dom"/>
</dbReference>
<dbReference type="AlphaFoldDB" id="A0A0G9GL70"/>
<dbReference type="InterPro" id="IPR036291">
    <property type="entry name" value="NAD(P)-bd_dom_sf"/>
</dbReference>
<evidence type="ECO:0000313" key="2">
    <source>
        <dbReference type="EMBL" id="KZU03770.1"/>
    </source>
</evidence>
<accession>A0A0G9GL70</accession>
<reference evidence="5 6" key="1">
    <citation type="submission" date="2016-03" db="EMBL/GenBank/DDBJ databases">
        <title>Comparative genomics of 54 Lactobacillus plantarum strains reveals genomic uncoupling from niche constraints.</title>
        <authorList>
            <person name="Martino M.E."/>
        </authorList>
    </citation>
    <scope>NUCLEOTIDE SEQUENCE [LARGE SCALE GENOMIC DNA]</scope>
    <source>
        <strain evidence="3 5">NAB2</strain>
        <strain evidence="2 6">Nizo2260</strain>
    </source>
</reference>
<evidence type="ECO:0000313" key="5">
    <source>
        <dbReference type="Proteomes" id="UP000076872"/>
    </source>
</evidence>
<feature type="domain" description="NAD(P)-binding" evidence="1">
    <location>
        <begin position="7"/>
        <end position="187"/>
    </location>
</feature>
<dbReference type="Pfam" id="PF13460">
    <property type="entry name" value="NAD_binding_10"/>
    <property type="match status" value="1"/>
</dbReference>
<dbReference type="PATRIC" id="fig|1590.143.peg.1846"/>
<evidence type="ECO:0000313" key="3">
    <source>
        <dbReference type="EMBL" id="KZV04449.1"/>
    </source>
</evidence>
<dbReference type="EMBL" id="LUWI01000022">
    <property type="protein sequence ID" value="KZU03770.1"/>
    <property type="molecule type" value="Genomic_DNA"/>
</dbReference>
<dbReference type="SUPFAM" id="SSF51735">
    <property type="entry name" value="NAD(P)-binding Rossmann-fold domains"/>
    <property type="match status" value="1"/>
</dbReference>
<comment type="caution">
    <text evidence="4">The sequence shown here is derived from an EMBL/GenBank/DDBJ whole genome shotgun (WGS) entry which is preliminary data.</text>
</comment>
<dbReference type="EMBL" id="LUXO01000021">
    <property type="protein sequence ID" value="KZV04449.1"/>
    <property type="molecule type" value="Genomic_DNA"/>
</dbReference>
<evidence type="ECO:0000313" key="7">
    <source>
        <dbReference type="Proteomes" id="UP000094892"/>
    </source>
</evidence>
<dbReference type="Proteomes" id="UP000094892">
    <property type="component" value="Unassembled WGS sequence"/>
</dbReference>
<protein>
    <submittedName>
        <fullName evidence="2">Oxidoreductase</fullName>
    </submittedName>
</protein>
<name>A0A0G9GL70_LACPN</name>
<dbReference type="Proteomes" id="UP000076872">
    <property type="component" value="Unassembled WGS sequence"/>
</dbReference>
<dbReference type="PANTHER" id="PTHR15020:SF50">
    <property type="entry name" value="UPF0659 PROTEIN YMR090W"/>
    <property type="match status" value="1"/>
</dbReference>
<dbReference type="SMR" id="A0A0G9GL70"/>
<sequence length="212" mass="23422">MKVLILGAAGQIGQMVTGDLLAQTDDNLVLFGHNVSQRLAELDSARVTFVDGDFLEFDKVRQAAEGVDAVYLSFVAKPAIITGVIDALDKAGVKRFIVANVPDLYQEVSGPFQTWYRQNTGLTWQTDLKKSADLVENSDLDYVILRITWLYNQVNNTKIHVSEKGEPLTEAQVTRQAVAQFVVDLLTGKADYHQANLGLGEPDTQFTKPSFM</sequence>
<evidence type="ECO:0000313" key="6">
    <source>
        <dbReference type="Proteomes" id="UP000076989"/>
    </source>
</evidence>
<dbReference type="Gene3D" id="3.40.50.720">
    <property type="entry name" value="NAD(P)-binding Rossmann-like Domain"/>
    <property type="match status" value="1"/>
</dbReference>
<gene>
    <name evidence="4" type="ORF">LPJSA22_02621</name>
    <name evidence="3" type="ORF">NAB2_0858</name>
    <name evidence="2" type="ORF">Nizo2260_2010</name>
</gene>
<dbReference type="PANTHER" id="PTHR15020">
    <property type="entry name" value="FLAVIN REDUCTASE-RELATED"/>
    <property type="match status" value="1"/>
</dbReference>
<evidence type="ECO:0000259" key="1">
    <source>
        <dbReference type="Pfam" id="PF13460"/>
    </source>
</evidence>
<dbReference type="Proteomes" id="UP000076989">
    <property type="component" value="Unassembled WGS sequence"/>
</dbReference>
<dbReference type="EMBL" id="MCOL01000001">
    <property type="protein sequence ID" value="ODO62603.1"/>
    <property type="molecule type" value="Genomic_DNA"/>
</dbReference>
<reference evidence="4 7" key="2">
    <citation type="submission" date="2016-08" db="EMBL/GenBank/DDBJ databases">
        <title>Genome sequencing of Lactobacillus plantarum JSA22, isolated from fermented soybean paste.</title>
        <authorList>
            <person name="Choi H.S."/>
        </authorList>
    </citation>
    <scope>NUCLEOTIDE SEQUENCE [LARGE SCALE GENOMIC DNA]</scope>
    <source>
        <strain evidence="4 7">JSA22</strain>
    </source>
</reference>
<dbReference type="RefSeq" id="WP_003642164.1">
    <property type="nucleotide sequence ID" value="NZ_AP018405.1"/>
</dbReference>
<proteinExistence type="predicted"/>
<organism evidence="4 7">
    <name type="scientific">Lactiplantibacillus plantarum</name>
    <name type="common">Lactobacillus plantarum</name>
    <dbReference type="NCBI Taxonomy" id="1590"/>
    <lineage>
        <taxon>Bacteria</taxon>
        <taxon>Bacillati</taxon>
        <taxon>Bacillota</taxon>
        <taxon>Bacilli</taxon>
        <taxon>Lactobacillales</taxon>
        <taxon>Lactobacillaceae</taxon>
        <taxon>Lactiplantibacillus</taxon>
    </lineage>
</organism>
<evidence type="ECO:0000313" key="4">
    <source>
        <dbReference type="EMBL" id="ODO62603.1"/>
    </source>
</evidence>